<evidence type="ECO:0000259" key="1">
    <source>
        <dbReference type="Pfam" id="PF00462"/>
    </source>
</evidence>
<feature type="domain" description="Glutaredoxin" evidence="1">
    <location>
        <begin position="8"/>
        <end position="50"/>
    </location>
</feature>
<dbReference type="EMBL" id="KT070866">
    <property type="protein sequence ID" value="AKQ08304.1"/>
    <property type="molecule type" value="Genomic_DNA"/>
</dbReference>
<evidence type="ECO:0000313" key="3">
    <source>
        <dbReference type="Proteomes" id="UP000224963"/>
    </source>
</evidence>
<protein>
    <submittedName>
        <fullName evidence="2">Putative glutaredoxin</fullName>
    </submittedName>
</protein>
<sequence length="90" mass="10124">MKLKETRVFTQPNCPNCDRVKEFLNGNGIYYVTVDITKDAEAKKFLEDNGVFATPVTQFVVEEDEETKAMNVIGFDITGLSDVIDGLEEE</sequence>
<dbReference type="Gene3D" id="3.40.30.10">
    <property type="entry name" value="Glutaredoxin"/>
    <property type="match status" value="1"/>
</dbReference>
<name>A0A1D6X8E8_9CAUD</name>
<dbReference type="InterPro" id="IPR002109">
    <property type="entry name" value="Glutaredoxin"/>
</dbReference>
<keyword evidence="3" id="KW-1185">Reference proteome</keyword>
<dbReference type="Pfam" id="PF00462">
    <property type="entry name" value="Glutaredoxin"/>
    <property type="match status" value="1"/>
</dbReference>
<reference evidence="2 3" key="1">
    <citation type="journal article" date="2016" name="FEMS Microbiol. Lett.">
        <title>Characterization of LysPBC4, a novel Bacillus cereus-specific endolysin of bacteriophage PBC4.</title>
        <authorList>
            <person name="Na H."/>
            <person name="Kong M."/>
            <person name="Ryu S."/>
        </authorList>
    </citation>
    <scope>NUCLEOTIDE SEQUENCE [LARGE SCALE GENOMIC DNA]</scope>
</reference>
<accession>A0A1D6X8E8</accession>
<dbReference type="InterPro" id="IPR036249">
    <property type="entry name" value="Thioredoxin-like_sf"/>
</dbReference>
<organism evidence="2 3">
    <name type="scientific">Bacillus phage PBC4</name>
    <dbReference type="NCBI Taxonomy" id="1675028"/>
    <lineage>
        <taxon>Viruses</taxon>
        <taxon>Duplodnaviria</taxon>
        <taxon>Heunggongvirae</taxon>
        <taxon>Uroviricota</taxon>
        <taxon>Caudoviricetes</taxon>
        <taxon>Sejongvirinae</taxon>
        <taxon>Yihwangvirus</taxon>
        <taxon>Yihwangvirus PBC4</taxon>
    </lineage>
</organism>
<dbReference type="CDD" id="cd02976">
    <property type="entry name" value="NrdH"/>
    <property type="match status" value="1"/>
</dbReference>
<dbReference type="SUPFAM" id="SSF52833">
    <property type="entry name" value="Thioredoxin-like"/>
    <property type="match status" value="1"/>
</dbReference>
<proteinExistence type="predicted"/>
<gene>
    <name evidence="2" type="ORF">PBC4_112</name>
</gene>
<evidence type="ECO:0000313" key="2">
    <source>
        <dbReference type="EMBL" id="AKQ08304.1"/>
    </source>
</evidence>
<dbReference type="PROSITE" id="PS51354">
    <property type="entry name" value="GLUTAREDOXIN_2"/>
    <property type="match status" value="1"/>
</dbReference>
<dbReference type="Proteomes" id="UP000224963">
    <property type="component" value="Segment"/>
</dbReference>